<sequence length="56" mass="6764">MLPMMGSFHGPGGRGYWVVLFFFFVLRRWDVRIRSRVKRRMIMRRISGLMVLKGMM</sequence>
<evidence type="ECO:0000313" key="2">
    <source>
        <dbReference type="EMBL" id="CAI0394524.1"/>
    </source>
</evidence>
<evidence type="ECO:0000313" key="3">
    <source>
        <dbReference type="Proteomes" id="UP001154282"/>
    </source>
</evidence>
<reference evidence="2" key="1">
    <citation type="submission" date="2022-08" db="EMBL/GenBank/DDBJ databases">
        <authorList>
            <person name="Gutierrez-Valencia J."/>
        </authorList>
    </citation>
    <scope>NUCLEOTIDE SEQUENCE</scope>
</reference>
<keyword evidence="1" id="KW-1133">Transmembrane helix</keyword>
<organism evidence="2 3">
    <name type="scientific">Linum tenue</name>
    <dbReference type="NCBI Taxonomy" id="586396"/>
    <lineage>
        <taxon>Eukaryota</taxon>
        <taxon>Viridiplantae</taxon>
        <taxon>Streptophyta</taxon>
        <taxon>Embryophyta</taxon>
        <taxon>Tracheophyta</taxon>
        <taxon>Spermatophyta</taxon>
        <taxon>Magnoliopsida</taxon>
        <taxon>eudicotyledons</taxon>
        <taxon>Gunneridae</taxon>
        <taxon>Pentapetalae</taxon>
        <taxon>rosids</taxon>
        <taxon>fabids</taxon>
        <taxon>Malpighiales</taxon>
        <taxon>Linaceae</taxon>
        <taxon>Linum</taxon>
    </lineage>
</organism>
<dbReference type="AlphaFoldDB" id="A0AAV0ICY8"/>
<proteinExistence type="predicted"/>
<evidence type="ECO:0000256" key="1">
    <source>
        <dbReference type="SAM" id="Phobius"/>
    </source>
</evidence>
<keyword evidence="1" id="KW-0472">Membrane</keyword>
<name>A0AAV0ICY8_9ROSI</name>
<keyword evidence="1" id="KW-0812">Transmembrane</keyword>
<accession>A0AAV0ICY8</accession>
<keyword evidence="3" id="KW-1185">Reference proteome</keyword>
<feature type="transmembrane region" description="Helical" evidence="1">
    <location>
        <begin position="15"/>
        <end position="31"/>
    </location>
</feature>
<gene>
    <name evidence="2" type="ORF">LITE_LOCUS8351</name>
</gene>
<dbReference type="Proteomes" id="UP001154282">
    <property type="component" value="Unassembled WGS sequence"/>
</dbReference>
<protein>
    <submittedName>
        <fullName evidence="2">Uncharacterized protein</fullName>
    </submittedName>
</protein>
<dbReference type="EMBL" id="CAMGYJ010000003">
    <property type="protein sequence ID" value="CAI0394524.1"/>
    <property type="molecule type" value="Genomic_DNA"/>
</dbReference>
<comment type="caution">
    <text evidence="2">The sequence shown here is derived from an EMBL/GenBank/DDBJ whole genome shotgun (WGS) entry which is preliminary data.</text>
</comment>
<feature type="non-terminal residue" evidence="2">
    <location>
        <position position="56"/>
    </location>
</feature>